<sequence>MDQRKFEESDQNVLGFKCEKIINGEEKGALVQKQGNAGSQNFEMKIAAPTPEKTSEPSRTKVKEDGIKHLEKYNALVEIFDSMTCSLRLLSLRKKSPTFQNISTQVEVLTKRKISLKHLAQIKYILPEAIQVDNILVPDKKTLCMKPDMKISLLFDVIEGHSEHSDFIALHQVFASRLLNYFSTHPEADDIPETILPEPFGRRSLASLENKVAEVPEELESICEQSQTTALEQFPVDSLGSLPSSIETEMLSTSCLLRPSFCRHFSQKSVASAFLSSTTSDYLNNQFVRTWHSEECPVDHQTNEKSNQQMKLPFTCSKSSIVNPPFRLISPQCSVTSDACDSPQQKLALPADSLLIETPAQVTPKRSMPSCNDKLKAMTTQNCKSHCKPAKRSLDFSYLEGEGSVLDSAGVSTYSYNDSDYDIPEALEVETKEFIEEGGVVGSPEVLEKVNGSLGEVGDCKMSQTGLAVDQQISVCLADLVAVIHQIFQSVNRASITKQELVHKIIMNNLDIIERREVEDQIEHLEKMVPDWICRKQAPGGDIMYNIKKVSDLASVQARLC</sequence>
<comment type="caution">
    <text evidence="1">The sequence shown here is derived from an EMBL/GenBank/DDBJ whole genome shotgun (WGS) entry which is preliminary data.</text>
</comment>
<name>A0ACC0ZDX2_9ROSI</name>
<protein>
    <submittedName>
        <fullName evidence="1">Uncharacterized protein</fullName>
    </submittedName>
</protein>
<evidence type="ECO:0000313" key="1">
    <source>
        <dbReference type="EMBL" id="KAJ0049356.1"/>
    </source>
</evidence>
<evidence type="ECO:0000313" key="2">
    <source>
        <dbReference type="Proteomes" id="UP001163603"/>
    </source>
</evidence>
<organism evidence="1 2">
    <name type="scientific">Pistacia integerrima</name>
    <dbReference type="NCBI Taxonomy" id="434235"/>
    <lineage>
        <taxon>Eukaryota</taxon>
        <taxon>Viridiplantae</taxon>
        <taxon>Streptophyta</taxon>
        <taxon>Embryophyta</taxon>
        <taxon>Tracheophyta</taxon>
        <taxon>Spermatophyta</taxon>
        <taxon>Magnoliopsida</taxon>
        <taxon>eudicotyledons</taxon>
        <taxon>Gunneridae</taxon>
        <taxon>Pentapetalae</taxon>
        <taxon>rosids</taxon>
        <taxon>malvids</taxon>
        <taxon>Sapindales</taxon>
        <taxon>Anacardiaceae</taxon>
        <taxon>Pistacia</taxon>
    </lineage>
</organism>
<keyword evidence="2" id="KW-1185">Reference proteome</keyword>
<proteinExistence type="predicted"/>
<reference evidence="2" key="1">
    <citation type="journal article" date="2023" name="G3 (Bethesda)">
        <title>Genome assembly and association tests identify interacting loci associated with vigor, precocity, and sex in interspecific pistachio rootstocks.</title>
        <authorList>
            <person name="Palmer W."/>
            <person name="Jacygrad E."/>
            <person name="Sagayaradj S."/>
            <person name="Cavanaugh K."/>
            <person name="Han R."/>
            <person name="Bertier L."/>
            <person name="Beede B."/>
            <person name="Kafkas S."/>
            <person name="Golino D."/>
            <person name="Preece J."/>
            <person name="Michelmore R."/>
        </authorList>
    </citation>
    <scope>NUCLEOTIDE SEQUENCE [LARGE SCALE GENOMIC DNA]</scope>
</reference>
<dbReference type="EMBL" id="CM047737">
    <property type="protein sequence ID" value="KAJ0049356.1"/>
    <property type="molecule type" value="Genomic_DNA"/>
</dbReference>
<gene>
    <name evidence="1" type="ORF">Pint_16616</name>
</gene>
<accession>A0ACC0ZDX2</accession>
<dbReference type="Proteomes" id="UP001163603">
    <property type="component" value="Chromosome 2"/>
</dbReference>